<dbReference type="STRING" id="448386.A0A2V3IX69"/>
<feature type="region of interest" description="Disordered" evidence="1">
    <location>
        <begin position="575"/>
        <end position="600"/>
    </location>
</feature>
<evidence type="ECO:0000313" key="4">
    <source>
        <dbReference type="Proteomes" id="UP000247409"/>
    </source>
</evidence>
<dbReference type="InterPro" id="IPR032839">
    <property type="entry name" value="RAB3GAP_N"/>
</dbReference>
<proteinExistence type="predicted"/>
<organism evidence="3 4">
    <name type="scientific">Gracilariopsis chorda</name>
    <dbReference type="NCBI Taxonomy" id="448386"/>
    <lineage>
        <taxon>Eukaryota</taxon>
        <taxon>Rhodophyta</taxon>
        <taxon>Florideophyceae</taxon>
        <taxon>Rhodymeniophycidae</taxon>
        <taxon>Gracilariales</taxon>
        <taxon>Gracilariaceae</taxon>
        <taxon>Gracilariopsis</taxon>
    </lineage>
</organism>
<name>A0A2V3IX69_9FLOR</name>
<feature type="region of interest" description="Disordered" evidence="1">
    <location>
        <begin position="1130"/>
        <end position="1200"/>
    </location>
</feature>
<evidence type="ECO:0000256" key="1">
    <source>
        <dbReference type="SAM" id="MobiDB-lite"/>
    </source>
</evidence>
<accession>A0A2V3IX69</accession>
<gene>
    <name evidence="3" type="ORF">BWQ96_03525</name>
</gene>
<dbReference type="OrthoDB" id="2019917at2759"/>
<evidence type="ECO:0000313" key="3">
    <source>
        <dbReference type="EMBL" id="PXF46699.1"/>
    </source>
</evidence>
<reference evidence="3 4" key="1">
    <citation type="journal article" date="2018" name="Mol. Biol. Evol.">
        <title>Analysis of the draft genome of the red seaweed Gracilariopsis chorda provides insights into genome size evolution in Rhodophyta.</title>
        <authorList>
            <person name="Lee J."/>
            <person name="Yang E.C."/>
            <person name="Graf L."/>
            <person name="Yang J.H."/>
            <person name="Qiu H."/>
            <person name="Zel Zion U."/>
            <person name="Chan C.X."/>
            <person name="Stephens T.G."/>
            <person name="Weber A.P.M."/>
            <person name="Boo G.H."/>
            <person name="Boo S.M."/>
            <person name="Kim K.M."/>
            <person name="Shin Y."/>
            <person name="Jung M."/>
            <person name="Lee S.J."/>
            <person name="Yim H.S."/>
            <person name="Lee J.H."/>
            <person name="Bhattacharya D."/>
            <person name="Yoon H.S."/>
        </authorList>
    </citation>
    <scope>NUCLEOTIDE SEQUENCE [LARGE SCALE GENOMIC DNA]</scope>
    <source>
        <strain evidence="3 4">SKKU-2015</strain>
        <tissue evidence="3">Whole body</tissue>
    </source>
</reference>
<keyword evidence="4" id="KW-1185">Reference proteome</keyword>
<dbReference type="PANTHER" id="PTHR12472:SF0">
    <property type="entry name" value="RAB3 GTPASE-ACTIVATING PROTEIN NON-CATALYTIC SUBUNIT"/>
    <property type="match status" value="1"/>
</dbReference>
<dbReference type="EMBL" id="NBIV01000034">
    <property type="protein sequence ID" value="PXF46699.1"/>
    <property type="molecule type" value="Genomic_DNA"/>
</dbReference>
<protein>
    <recommendedName>
        <fullName evidence="2">Rab3-GAP regulatory subunit N-terminal domain-containing protein</fullName>
    </recommendedName>
</protein>
<dbReference type="PANTHER" id="PTHR12472">
    <property type="entry name" value="RAB3-GAP REGULATORY DOMAIN"/>
    <property type="match status" value="1"/>
</dbReference>
<comment type="caution">
    <text evidence="3">The sequence shown here is derived from an EMBL/GenBank/DDBJ whole genome shotgun (WGS) entry which is preliminary data.</text>
</comment>
<dbReference type="AlphaFoldDB" id="A0A2V3IX69"/>
<dbReference type="Pfam" id="PF14655">
    <property type="entry name" value="RAB3GAP2_N"/>
    <property type="match status" value="1"/>
</dbReference>
<sequence>MSFRLRHRAHFEPLSLTRTLQLRPPRLHTPRQWHWAWPLQPLDAAAPPPPSPLRAVWASAVRAVAVADDASALAFVSHDGRAALLRPGSAPRPLAVVAQSAPLCTNATSLAFFHIAVTDRHPPRHLLAVSYHSGAVAFFDVNSATLLAVSRPQHQPVRRLRYYPTFHLIPHNPLYPVASTNSGLIALYAWTGAVARISATDILNLLAPEQPVFDPHGTNWLVWNLTAQHAVLDVAPCATDPSSICEPDPTPPHAPLRLAAAGLNPPLAAYSVTTDAAFSARTAAKRAASTMLSAARGFFLSRIGSASLTTDAPSAQELSPVIGVARHSASWADDFSALHTSISIGDMRDTARKSVNAVLQRGSLVAEDVDLRTDAPLSAASALYRAFDFRKVLLEGEKASASQPQPQALPNDDESVFVRKRSLEAEVAARVARLPQNARIIERVVAAPLPCSLLATSDTLGRIFVQDPRDLCVLRVLKGYRDAQMAWLAQGGPLLVVYAPRLSVLELHQPLAQRRIDAFRLQSGTMLVQSSSHHVFVVFPDGNLYELKKSRKGHVLADRSDKNRKLEASKLVLREEKEQEKEQDSTEYTSIDENYSPSVNQQAPDVELVDNFTKAVRKGYTSMASECLQRVEKDAYKLAYLMATLVTCTSYIRTEVHVALASKAAEIASRLENSDLVSRFEAHRKLAEAFGLLAADEIPFELTGDQARLTKYGHRLLEDDLGAGLAEFAVDELKASSQQAKKMGKRSRRAMPETELINCERFILSHAIAPTLDVRANSDYQLQPRSDLEAEERVWLSKAYFLKLLELESVSVPTPGREHPIATDVFIALKEYIAFSEAEITRYFVTFFLNVPILSLLNTHVSLYASPLRCAVSRLCSQFPRDIVDPIITDACETTSAVPNAVLLIRLCAIHDSQVAGTEENNRFLESLGRLDEVLLFRKLVRGSSVSPEVSEKFVARRCTGVPGDAERHALTCLIDADDFNRASNIIVSLHGSRTKKNFDRQQSASISEAALHACRRKAAEFITREASKVLPAGVLTWILASQGSDEQSTRSEEELYASKDRRMREMRALLLNAHTYIVDSSVDAVRCLQLAEALSALLEQEALIHTEKQIPPAPASDIGSIKVETVDLGDLHTPSTSPVAEEKHSTASQEMEGGSAGKDDASRTETTNANPAEVAGGAESEEEEYFDASSESIQPGNGT</sequence>
<feature type="compositionally biased region" description="Basic and acidic residues" evidence="1">
    <location>
        <begin position="575"/>
        <end position="584"/>
    </location>
</feature>
<evidence type="ECO:0000259" key="2">
    <source>
        <dbReference type="Pfam" id="PF14655"/>
    </source>
</evidence>
<feature type="compositionally biased region" description="Polar residues" evidence="1">
    <location>
        <begin position="586"/>
        <end position="600"/>
    </location>
</feature>
<feature type="domain" description="Rab3-GAP regulatory subunit N-terminal" evidence="2">
    <location>
        <begin position="380"/>
        <end position="527"/>
    </location>
</feature>
<dbReference type="InterPro" id="IPR026059">
    <property type="entry name" value="Rab3GAP2"/>
</dbReference>
<dbReference type="Proteomes" id="UP000247409">
    <property type="component" value="Unassembled WGS sequence"/>
</dbReference>